<dbReference type="SMART" id="SM00450">
    <property type="entry name" value="RHOD"/>
    <property type="match status" value="1"/>
</dbReference>
<dbReference type="SUPFAM" id="SSF52821">
    <property type="entry name" value="Rhodanese/Cell cycle control phosphatase"/>
    <property type="match status" value="1"/>
</dbReference>
<gene>
    <name evidence="2" type="ORF">GCM10023315_04000</name>
</gene>
<dbReference type="InterPro" id="IPR036873">
    <property type="entry name" value="Rhodanese-like_dom_sf"/>
</dbReference>
<name>A0ABP9H275_9FLAO</name>
<keyword evidence="3" id="KW-1185">Reference proteome</keyword>
<accession>A0ABP9H275</accession>
<reference evidence="3" key="1">
    <citation type="journal article" date="2019" name="Int. J. Syst. Evol. Microbiol.">
        <title>The Global Catalogue of Microorganisms (GCM) 10K type strain sequencing project: providing services to taxonomists for standard genome sequencing and annotation.</title>
        <authorList>
            <consortium name="The Broad Institute Genomics Platform"/>
            <consortium name="The Broad Institute Genome Sequencing Center for Infectious Disease"/>
            <person name="Wu L."/>
            <person name="Ma J."/>
        </authorList>
    </citation>
    <scope>NUCLEOTIDE SEQUENCE [LARGE SCALE GENOMIC DNA]</scope>
    <source>
        <strain evidence="3">JCM 18287</strain>
    </source>
</reference>
<dbReference type="RefSeq" id="WP_345163993.1">
    <property type="nucleotide sequence ID" value="NZ_BAABJK010000002.1"/>
</dbReference>
<dbReference type="Gene3D" id="3.40.250.10">
    <property type="entry name" value="Rhodanese-like domain"/>
    <property type="match status" value="1"/>
</dbReference>
<dbReference type="EMBL" id="BAABJK010000002">
    <property type="protein sequence ID" value="GAA4959547.1"/>
    <property type="molecule type" value="Genomic_DNA"/>
</dbReference>
<dbReference type="CDD" id="cd00158">
    <property type="entry name" value="RHOD"/>
    <property type="match status" value="1"/>
</dbReference>
<evidence type="ECO:0000313" key="2">
    <source>
        <dbReference type="EMBL" id="GAA4959547.1"/>
    </source>
</evidence>
<dbReference type="InterPro" id="IPR052367">
    <property type="entry name" value="Thiosulfate_ST/Rhodanese-like"/>
</dbReference>
<dbReference type="Pfam" id="PF00581">
    <property type="entry name" value="Rhodanese"/>
    <property type="match status" value="1"/>
</dbReference>
<evidence type="ECO:0000259" key="1">
    <source>
        <dbReference type="PROSITE" id="PS50206"/>
    </source>
</evidence>
<protein>
    <recommendedName>
        <fullName evidence="1">Rhodanese domain-containing protein</fullName>
    </recommendedName>
</protein>
<dbReference type="PANTHER" id="PTHR45431:SF3">
    <property type="entry name" value="RHODANESE-LIKE DOMAIN-CONTAINING PROTEIN 15, CHLOROPLASTIC"/>
    <property type="match status" value="1"/>
</dbReference>
<dbReference type="InterPro" id="IPR001763">
    <property type="entry name" value="Rhodanese-like_dom"/>
</dbReference>
<sequence length="129" mass="14866">MKPSLISVLLVVCISVFSCQTKNDKVIQLKPKEFNQFLKSNPQLIDVRTPKEFNLEHIVNAQNKNYFAEDFSTLIEELDKEQPVFIYCRSGKRSGKSITKFLNAGFTNIYELEGGILNWKDKGFKTNKK</sequence>
<evidence type="ECO:0000313" key="3">
    <source>
        <dbReference type="Proteomes" id="UP001501692"/>
    </source>
</evidence>
<comment type="caution">
    <text evidence="2">The sequence shown here is derived from an EMBL/GenBank/DDBJ whole genome shotgun (WGS) entry which is preliminary data.</text>
</comment>
<organism evidence="2 3">
    <name type="scientific">Algibacter aquimarinus</name>
    <dbReference type="NCBI Taxonomy" id="1136748"/>
    <lineage>
        <taxon>Bacteria</taxon>
        <taxon>Pseudomonadati</taxon>
        <taxon>Bacteroidota</taxon>
        <taxon>Flavobacteriia</taxon>
        <taxon>Flavobacteriales</taxon>
        <taxon>Flavobacteriaceae</taxon>
        <taxon>Algibacter</taxon>
    </lineage>
</organism>
<dbReference type="PROSITE" id="PS51257">
    <property type="entry name" value="PROKAR_LIPOPROTEIN"/>
    <property type="match status" value="1"/>
</dbReference>
<dbReference type="Proteomes" id="UP001501692">
    <property type="component" value="Unassembled WGS sequence"/>
</dbReference>
<dbReference type="PROSITE" id="PS50206">
    <property type="entry name" value="RHODANESE_3"/>
    <property type="match status" value="1"/>
</dbReference>
<feature type="domain" description="Rhodanese" evidence="1">
    <location>
        <begin position="38"/>
        <end position="128"/>
    </location>
</feature>
<dbReference type="PANTHER" id="PTHR45431">
    <property type="entry name" value="RHODANESE-LIKE DOMAIN-CONTAINING PROTEIN 15, CHLOROPLASTIC"/>
    <property type="match status" value="1"/>
</dbReference>
<proteinExistence type="predicted"/>